<dbReference type="GO" id="GO:0046677">
    <property type="term" value="P:response to antibiotic"/>
    <property type="evidence" value="ECO:0007669"/>
    <property type="project" value="InterPro"/>
</dbReference>
<dbReference type="PROSITE" id="PS51257">
    <property type="entry name" value="PROKAR_LIPOPROTEIN"/>
    <property type="match status" value="1"/>
</dbReference>
<dbReference type="Gene3D" id="3.40.1660.10">
    <property type="entry name" value="EreA-like (biosynthetic domain)"/>
    <property type="match status" value="1"/>
</dbReference>
<dbReference type="EMBL" id="ABNSCA010000013">
    <property type="protein sequence ID" value="ELN6934098.1"/>
    <property type="molecule type" value="Genomic_DNA"/>
</dbReference>
<protein>
    <submittedName>
        <fullName evidence="1">Erythromycin esterase family protein</fullName>
    </submittedName>
</protein>
<dbReference type="AlphaFoldDB" id="A0AAI9CWY3"/>
<name>A0AAI9CWY3_9VIBR</name>
<comment type="caution">
    <text evidence="1">The sequence shown here is derived from an EMBL/GenBank/DDBJ whole genome shotgun (WGS) entry which is preliminary data.</text>
</comment>
<reference evidence="1" key="1">
    <citation type="submission" date="2023-10" db="EMBL/GenBank/DDBJ databases">
        <authorList>
            <consortium name="PulseNet: The National Subtyping Network for Foodborne Disease Surveillance"/>
        </authorList>
    </citation>
    <scope>NUCLEOTIDE SEQUENCE</scope>
    <source>
        <strain evidence="1">PNUSAV004886</strain>
    </source>
</reference>
<dbReference type="Gene3D" id="1.20.1440.30">
    <property type="entry name" value="Biosynthetic Protein domain"/>
    <property type="match status" value="1"/>
</dbReference>
<organism evidence="1 2">
    <name type="scientific">Vibrio navarrensis</name>
    <dbReference type="NCBI Taxonomy" id="29495"/>
    <lineage>
        <taxon>Bacteria</taxon>
        <taxon>Pseudomonadati</taxon>
        <taxon>Pseudomonadota</taxon>
        <taxon>Gammaproteobacteria</taxon>
        <taxon>Vibrionales</taxon>
        <taxon>Vibrionaceae</taxon>
        <taxon>Vibrio</taxon>
    </lineage>
</organism>
<accession>A0AAI9CWY3</accession>
<dbReference type="Gene3D" id="3.30.1870.10">
    <property type="entry name" value="EreA-like, domain 2"/>
    <property type="match status" value="1"/>
</dbReference>
<evidence type="ECO:0000313" key="1">
    <source>
        <dbReference type="EMBL" id="ELN6934098.1"/>
    </source>
</evidence>
<evidence type="ECO:0000313" key="2">
    <source>
        <dbReference type="Proteomes" id="UP001253463"/>
    </source>
</evidence>
<dbReference type="Proteomes" id="UP001253463">
    <property type="component" value="Unassembled WGS sequence"/>
</dbReference>
<dbReference type="InterPro" id="IPR052036">
    <property type="entry name" value="Hydrolase/PRTase-associated"/>
</dbReference>
<sequence>MHRFALVSLILLAGCNHTEPEAVGDIHYQALLSTDLNSNNMDLSEFVSATRAIDIVSVGERTHQGSKAYSYKARMAKALYEEGDLNFIAFEAGLYDGLAAWQNYLNGKQTLQEAVIGPDANYMYGHRFSQEVAALMRYVNDVPQRKKPLLLIGYDARINSDPGCSIMFEELENYLTTNNLEIANYKKIKETAPRMMCPWYTTQPYTQADHRVLITELKSLETLLVTQKQAETVPVYDPDRPREFRNYASFWLQIVKSLQAQAYFIINNIDNSYTNAQSAENLYWLINEWFQLKGQTLVWAHNIHATPIQSSMISALQQRYPNLSTYSVMQLGFKGTLAANTPDHSRWLKETETFKEENNTLNYALYSAGYPDVFVNLATQPDSIKRYFQKMFYLRYAWGTLTPHIPWNSMDGFLFIPQEEPATPIELP</sequence>
<dbReference type="Pfam" id="PF05139">
    <property type="entry name" value="Erythro_esteras"/>
    <property type="match status" value="1"/>
</dbReference>
<proteinExistence type="predicted"/>
<dbReference type="InterPro" id="IPR007815">
    <property type="entry name" value="Emycin_Estase"/>
</dbReference>
<dbReference type="PANTHER" id="PTHR31299:SF0">
    <property type="entry name" value="ESTERASE, PUTATIVE (AFU_ORTHOLOGUE AFUA_1G05850)-RELATED"/>
    <property type="match status" value="1"/>
</dbReference>
<dbReference type="SUPFAM" id="SSF159501">
    <property type="entry name" value="EreA/ChaN-like"/>
    <property type="match status" value="1"/>
</dbReference>
<dbReference type="PANTHER" id="PTHR31299">
    <property type="entry name" value="ESTERASE, PUTATIVE (AFU_ORTHOLOGUE AFUA_1G05850)-RELATED"/>
    <property type="match status" value="1"/>
</dbReference>
<gene>
    <name evidence="1" type="ORF">RZY48_003572</name>
</gene>